<protein>
    <submittedName>
        <fullName evidence="8">ABC transporter substrate-binding protein</fullName>
    </submittedName>
</protein>
<evidence type="ECO:0000313" key="8">
    <source>
        <dbReference type="EMBL" id="MFC5987002.1"/>
    </source>
</evidence>
<dbReference type="PANTHER" id="PTHR30532">
    <property type="entry name" value="IRON III DICITRATE-BINDING PERIPLASMIC PROTEIN"/>
    <property type="match status" value="1"/>
</dbReference>
<dbReference type="PROSITE" id="PS51257">
    <property type="entry name" value="PROKAR_LIPOPROTEIN"/>
    <property type="match status" value="1"/>
</dbReference>
<comment type="caution">
    <text evidence="8">The sequence shown here is derived from an EMBL/GenBank/DDBJ whole genome shotgun (WGS) entry which is preliminary data.</text>
</comment>
<evidence type="ECO:0000256" key="6">
    <source>
        <dbReference type="SAM" id="SignalP"/>
    </source>
</evidence>
<dbReference type="PROSITE" id="PS50983">
    <property type="entry name" value="FE_B12_PBP"/>
    <property type="match status" value="1"/>
</dbReference>
<dbReference type="PANTHER" id="PTHR30532:SF10">
    <property type="entry name" value="IRON-UPTAKE SYSTEM-BINDING PROTEIN"/>
    <property type="match status" value="1"/>
</dbReference>
<feature type="compositionally biased region" description="Polar residues" evidence="5">
    <location>
        <begin position="29"/>
        <end position="48"/>
    </location>
</feature>
<comment type="similarity">
    <text evidence="2">Belongs to the bacterial solute-binding protein 8 family.</text>
</comment>
<accession>A0ABW1IPJ4</accession>
<sequence length="347" mass="37851">MKKKICIVSAVVLIMLIAAACGANENDEPASSGSTGQIQNESTDNGNQLAGEGANTATEEQEDANGTREIQYLGESYTVPTTVEHIVITGSLESMEDALVLEVKPTGAMTVGGEFPPLFESITSDATGIGEKTQPSLDTILTLKPDVILASTKFPAETLEKLEKISTTIPVSHISTDWEANLKLLAELTGKEELTEQVLQEYGNTVQAVREKVEPLFRDKTVLAVRIRAGNIYIYPGNVFFNPSIYEDLGAEVPDEVKQAKAQEMVTLEKLSEMNPDYLFVQFSEDENQDAPQALEDLQNNPIWQSIQAVKEGHLFINLVDPLAQGGTFYSKTTFLEAIQSSSLMNE</sequence>
<name>A0ABW1IPJ4_9BACL</name>
<dbReference type="EMBL" id="JBHSQV010000147">
    <property type="protein sequence ID" value="MFC5987002.1"/>
    <property type="molecule type" value="Genomic_DNA"/>
</dbReference>
<keyword evidence="9" id="KW-1185">Reference proteome</keyword>
<dbReference type="Proteomes" id="UP001596250">
    <property type="component" value="Unassembled WGS sequence"/>
</dbReference>
<dbReference type="Pfam" id="PF01497">
    <property type="entry name" value="Peripla_BP_2"/>
    <property type="match status" value="1"/>
</dbReference>
<feature type="chain" id="PRO_5047186281" evidence="6">
    <location>
        <begin position="24"/>
        <end position="347"/>
    </location>
</feature>
<keyword evidence="3" id="KW-0813">Transport</keyword>
<feature type="domain" description="Fe/B12 periplasmic-binding" evidence="7">
    <location>
        <begin position="86"/>
        <end position="347"/>
    </location>
</feature>
<proteinExistence type="inferred from homology"/>
<dbReference type="InterPro" id="IPR051313">
    <property type="entry name" value="Bact_iron-sidero_bind"/>
</dbReference>
<keyword evidence="4 6" id="KW-0732">Signal</keyword>
<reference evidence="9" key="1">
    <citation type="journal article" date="2019" name="Int. J. Syst. Evol. Microbiol.">
        <title>The Global Catalogue of Microorganisms (GCM) 10K type strain sequencing project: providing services to taxonomists for standard genome sequencing and annotation.</title>
        <authorList>
            <consortium name="The Broad Institute Genomics Platform"/>
            <consortium name="The Broad Institute Genome Sequencing Center for Infectious Disease"/>
            <person name="Wu L."/>
            <person name="Ma J."/>
        </authorList>
    </citation>
    <scope>NUCLEOTIDE SEQUENCE [LARGE SCALE GENOMIC DNA]</scope>
    <source>
        <strain evidence="9">CCM 8749</strain>
    </source>
</reference>
<evidence type="ECO:0000256" key="5">
    <source>
        <dbReference type="SAM" id="MobiDB-lite"/>
    </source>
</evidence>
<evidence type="ECO:0000259" key="7">
    <source>
        <dbReference type="PROSITE" id="PS50983"/>
    </source>
</evidence>
<organism evidence="8 9">
    <name type="scientific">Marinicrinis lubricantis</name>
    <dbReference type="NCBI Taxonomy" id="2086470"/>
    <lineage>
        <taxon>Bacteria</taxon>
        <taxon>Bacillati</taxon>
        <taxon>Bacillota</taxon>
        <taxon>Bacilli</taxon>
        <taxon>Bacillales</taxon>
        <taxon>Paenibacillaceae</taxon>
    </lineage>
</organism>
<evidence type="ECO:0000313" key="9">
    <source>
        <dbReference type="Proteomes" id="UP001596250"/>
    </source>
</evidence>
<dbReference type="Gene3D" id="3.40.50.1980">
    <property type="entry name" value="Nitrogenase molybdenum iron protein domain"/>
    <property type="match status" value="2"/>
</dbReference>
<comment type="subcellular location">
    <subcellularLocation>
        <location evidence="1">Cell envelope</location>
    </subcellularLocation>
</comment>
<evidence type="ECO:0000256" key="1">
    <source>
        <dbReference type="ARBA" id="ARBA00004196"/>
    </source>
</evidence>
<dbReference type="RefSeq" id="WP_379894321.1">
    <property type="nucleotide sequence ID" value="NZ_CBCSCT010000058.1"/>
</dbReference>
<dbReference type="InterPro" id="IPR002491">
    <property type="entry name" value="ABC_transptr_periplasmic_BD"/>
</dbReference>
<dbReference type="SUPFAM" id="SSF53807">
    <property type="entry name" value="Helical backbone' metal receptor"/>
    <property type="match status" value="1"/>
</dbReference>
<evidence type="ECO:0000256" key="3">
    <source>
        <dbReference type="ARBA" id="ARBA00022448"/>
    </source>
</evidence>
<evidence type="ECO:0000256" key="4">
    <source>
        <dbReference type="ARBA" id="ARBA00022729"/>
    </source>
</evidence>
<feature type="signal peptide" evidence="6">
    <location>
        <begin position="1"/>
        <end position="23"/>
    </location>
</feature>
<gene>
    <name evidence="8" type="ORF">ACFPXP_11320</name>
</gene>
<feature type="region of interest" description="Disordered" evidence="5">
    <location>
        <begin position="25"/>
        <end position="65"/>
    </location>
</feature>
<evidence type="ECO:0000256" key="2">
    <source>
        <dbReference type="ARBA" id="ARBA00008814"/>
    </source>
</evidence>